<evidence type="ECO:0000313" key="1">
    <source>
        <dbReference type="EMBL" id="MBB3018326.1"/>
    </source>
</evidence>
<accession>A0A7W4VJL8</accession>
<sequence length="529" mass="55687">MPVQVFTVAQYRAHVAEGIPLPDGDSIQINDVAAAIKDLTDLEIGALDDNKVTLIDVADNALSLNLAQFRALGNEVKFSTEDKLVLLDSGTALDDLHSGDIQTLTDRGVGLIDSTDGNLTVEAGATMALLATNIGFDAADTVTVSDSSFKLGLMFFSAPEIMTLSNKGVDFIGSNSGTPFPLKIGAAQAKALANSNISLMPDSFVLLSDDGSDLSQLTAAQFAKLSATSLIVLDAVDDVLTLSFDQYKVLPDTGPYPPGMSLFYPNDKVTLELSVSDLLSLTDAQRASMTANGVDALTLKDTGQALATLTADQITALSSKGANLIDATDNKLSLSLAQYNALGSVKLSGDDVVTIAADGDAVLSDGLTDLTLTGSAIRGTGNSLANTIAGTTKNNILSGLGGDDFLYGGLGKDQLSGGTGKDVFVFDTKLNKSTNVDKITDFKSKDDSFYLDNKVFTKLGSGSLSTPKKFNSDMFVEGTKAKDKEDRIVYDKKTGTLYYDADGTGKSAQVKFATLSNKEKLYYHDFFVI</sequence>
<reference evidence="1 2" key="1">
    <citation type="submission" date="2020-08" db="EMBL/GenBank/DDBJ databases">
        <title>The Agave Microbiome: Exploring the role of microbial communities in plant adaptations to desert environments.</title>
        <authorList>
            <person name="Partida-Martinez L.P."/>
        </authorList>
    </citation>
    <scope>NUCLEOTIDE SEQUENCE [LARGE SCALE GENOMIC DNA]</scope>
    <source>
        <strain evidence="1 2">AT3.9</strain>
    </source>
</reference>
<dbReference type="InterPro" id="IPR018511">
    <property type="entry name" value="Hemolysin-typ_Ca-bd_CS"/>
</dbReference>
<evidence type="ECO:0000313" key="2">
    <source>
        <dbReference type="Proteomes" id="UP000532010"/>
    </source>
</evidence>
<proteinExistence type="predicted"/>
<dbReference type="InterPro" id="IPR011049">
    <property type="entry name" value="Serralysin-like_metalloprot_C"/>
</dbReference>
<dbReference type="RefSeq" id="WP_183448320.1">
    <property type="nucleotide sequence ID" value="NZ_JACHWB010000001.1"/>
</dbReference>
<comment type="caution">
    <text evidence="1">The sequence shown here is derived from an EMBL/GenBank/DDBJ whole genome shotgun (WGS) entry which is preliminary data.</text>
</comment>
<name>A0A7W4VJL8_9HYPH</name>
<dbReference type="Gene3D" id="2.150.10.10">
    <property type="entry name" value="Serralysin-like metalloprotease, C-terminal"/>
    <property type="match status" value="1"/>
</dbReference>
<protein>
    <submittedName>
        <fullName evidence="1">Ca2+-binding RTX toxin-like protein</fullName>
    </submittedName>
</protein>
<dbReference type="Pfam" id="PF00353">
    <property type="entry name" value="HemolysinCabind"/>
    <property type="match status" value="1"/>
</dbReference>
<keyword evidence="2" id="KW-1185">Reference proteome</keyword>
<dbReference type="SUPFAM" id="SSF51120">
    <property type="entry name" value="beta-Roll"/>
    <property type="match status" value="1"/>
</dbReference>
<dbReference type="Proteomes" id="UP000532010">
    <property type="component" value="Unassembled WGS sequence"/>
</dbReference>
<dbReference type="GO" id="GO:0005509">
    <property type="term" value="F:calcium ion binding"/>
    <property type="evidence" value="ECO:0007669"/>
    <property type="project" value="InterPro"/>
</dbReference>
<gene>
    <name evidence="1" type="ORF">FHR70_001366</name>
</gene>
<dbReference type="InterPro" id="IPR001343">
    <property type="entry name" value="Hemolysn_Ca-bd"/>
</dbReference>
<dbReference type="EMBL" id="JACHWB010000001">
    <property type="protein sequence ID" value="MBB3018326.1"/>
    <property type="molecule type" value="Genomic_DNA"/>
</dbReference>
<dbReference type="PROSITE" id="PS00330">
    <property type="entry name" value="HEMOLYSIN_CALCIUM"/>
    <property type="match status" value="1"/>
</dbReference>
<dbReference type="AlphaFoldDB" id="A0A7W4VJL8"/>
<organism evidence="1 2">
    <name type="scientific">Microvirga lupini</name>
    <dbReference type="NCBI Taxonomy" id="420324"/>
    <lineage>
        <taxon>Bacteria</taxon>
        <taxon>Pseudomonadati</taxon>
        <taxon>Pseudomonadota</taxon>
        <taxon>Alphaproteobacteria</taxon>
        <taxon>Hyphomicrobiales</taxon>
        <taxon>Methylobacteriaceae</taxon>
        <taxon>Microvirga</taxon>
    </lineage>
</organism>